<dbReference type="GO" id="GO:0009254">
    <property type="term" value="P:peptidoglycan turnover"/>
    <property type="evidence" value="ECO:0007669"/>
    <property type="project" value="UniProtKB-UniRule"/>
</dbReference>
<feature type="active site" evidence="3">
    <location>
        <position position="110"/>
    </location>
</feature>
<comment type="pathway">
    <text evidence="3">Cell wall biogenesis; peptidoglycan recycling.</text>
</comment>
<comment type="function">
    <text evidence="3">Specifically catalyzes the cleavage of the D-lactyl ether substituent of MurNAc 6-phosphate, producing GlcNAc 6-phosphate and D-lactate. Together with AnmK, is also required for the utilization of anhydro-N-acetylmuramic acid (anhMurNAc) either imported from the medium or derived from its own cell wall murein, and thus plays a role in cell wall recycling.</text>
</comment>
<comment type="catalytic activity">
    <reaction evidence="3">
        <text>N-acetyl-D-muramate 6-phosphate + H2O = N-acetyl-D-glucosamine 6-phosphate + (R)-lactate</text>
        <dbReference type="Rhea" id="RHEA:26410"/>
        <dbReference type="ChEBI" id="CHEBI:15377"/>
        <dbReference type="ChEBI" id="CHEBI:16004"/>
        <dbReference type="ChEBI" id="CHEBI:57513"/>
        <dbReference type="ChEBI" id="CHEBI:58722"/>
        <dbReference type="EC" id="4.2.1.126"/>
    </reaction>
</comment>
<dbReference type="UniPathway" id="UPA00544"/>
<keyword evidence="8" id="KW-1185">Reference proteome</keyword>
<evidence type="ECO:0000256" key="2">
    <source>
        <dbReference type="ARBA" id="ARBA00023277"/>
    </source>
</evidence>
<sequence length="293" mass="30110">MIPTERAAFRYKGIETWPTRDLVEAMLEGQIAAVAATHAVAPQMSEAVDLAAERLSRGGRLIYLGAGTSGRLGAIDAAELPPTFGWAPERAISLMAGGQGAFVTAVEGAEDDGAAAVAALEDAGLTADDVVIGLAASGRTPYVVEGLRHARAAGALTVAVGNAPQGPIGVEAQFYLVADTGAEIVAGSTRMKAGTAQKVILTCLSTAIFVRMGYVFRGRMVDMRPTNEKLQRRAVEMVAELADATPEKAEAALAEAEGSIKLAVVMLSLSLGRAAAEARLSAADGKLHIALAG</sequence>
<dbReference type="Proteomes" id="UP000231655">
    <property type="component" value="Unassembled WGS sequence"/>
</dbReference>
<keyword evidence="2 3" id="KW-0119">Carbohydrate metabolism</keyword>
<dbReference type="GO" id="GO:0016803">
    <property type="term" value="F:ether hydrolase activity"/>
    <property type="evidence" value="ECO:0007669"/>
    <property type="project" value="TreeGrafter"/>
</dbReference>
<dbReference type="NCBIfam" id="NF009222">
    <property type="entry name" value="PRK12570.1"/>
    <property type="match status" value="1"/>
</dbReference>
<dbReference type="Proteomes" id="UP000231702">
    <property type="component" value="Unassembled WGS sequence"/>
</dbReference>
<evidence type="ECO:0000313" key="8">
    <source>
        <dbReference type="Proteomes" id="UP000231702"/>
    </source>
</evidence>
<dbReference type="GO" id="GO:0097173">
    <property type="term" value="P:N-acetylmuramic acid catabolic process"/>
    <property type="evidence" value="ECO:0007669"/>
    <property type="project" value="UniProtKB-UniPathway"/>
</dbReference>
<evidence type="ECO:0000256" key="3">
    <source>
        <dbReference type="HAMAP-Rule" id="MF_00068"/>
    </source>
</evidence>
<reference evidence="6 7" key="1">
    <citation type="submission" date="2017-09" db="EMBL/GenBank/DDBJ databases">
        <authorList>
            <person name="Ehlers B."/>
            <person name="Leendertz F.H."/>
        </authorList>
    </citation>
    <scope>NUCLEOTIDE SEQUENCE [LARGE SCALE GENOMIC DNA]</scope>
    <source>
        <strain evidence="6 7">CGMCC 1.12662</strain>
    </source>
</reference>
<dbReference type="PROSITE" id="PS01272">
    <property type="entry name" value="GCKR"/>
    <property type="match status" value="1"/>
</dbReference>
<dbReference type="EC" id="4.2.1.126" evidence="3"/>
<dbReference type="OrthoDB" id="9813395at2"/>
<comment type="pathway">
    <text evidence="3">Amino-sugar metabolism; N-acetylmuramate degradation.</text>
</comment>
<dbReference type="GO" id="GO:0046348">
    <property type="term" value="P:amino sugar catabolic process"/>
    <property type="evidence" value="ECO:0007669"/>
    <property type="project" value="InterPro"/>
</dbReference>
<proteinExistence type="inferred from homology"/>
<dbReference type="InterPro" id="IPR046348">
    <property type="entry name" value="SIS_dom_sf"/>
</dbReference>
<dbReference type="Pfam" id="PF22645">
    <property type="entry name" value="GKRP_SIS_N"/>
    <property type="match status" value="1"/>
</dbReference>
<comment type="subunit">
    <text evidence="3">Homodimer.</text>
</comment>
<dbReference type="PANTHER" id="PTHR10088">
    <property type="entry name" value="GLUCOKINASE REGULATORY PROTEIN"/>
    <property type="match status" value="1"/>
</dbReference>
<evidence type="ECO:0000256" key="1">
    <source>
        <dbReference type="ARBA" id="ARBA00023239"/>
    </source>
</evidence>
<dbReference type="InterPro" id="IPR005486">
    <property type="entry name" value="Glucokinase_regulatory_CS"/>
</dbReference>
<dbReference type="Gene3D" id="1.10.8.1080">
    <property type="match status" value="1"/>
</dbReference>
<evidence type="ECO:0000313" key="6">
    <source>
        <dbReference type="EMBL" id="SNY54013.1"/>
    </source>
</evidence>
<accession>A0A285J1S2</accession>
<dbReference type="GO" id="GO:0097367">
    <property type="term" value="F:carbohydrate derivative binding"/>
    <property type="evidence" value="ECO:0007669"/>
    <property type="project" value="InterPro"/>
</dbReference>
<dbReference type="GO" id="GO:0097175">
    <property type="term" value="P:1,6-anhydro-N-acetyl-beta-muramic acid catabolic process"/>
    <property type="evidence" value="ECO:0007669"/>
    <property type="project" value="UniProtKB-UniRule"/>
</dbReference>
<dbReference type="Gene3D" id="3.40.50.10490">
    <property type="entry name" value="Glucose-6-phosphate isomerase like protein, domain 1"/>
    <property type="match status" value="1"/>
</dbReference>
<dbReference type="SUPFAM" id="SSF53697">
    <property type="entry name" value="SIS domain"/>
    <property type="match status" value="1"/>
</dbReference>
<dbReference type="RefSeq" id="WP_097146427.1">
    <property type="nucleotide sequence ID" value="NZ_OBEA01000005.1"/>
</dbReference>
<dbReference type="PROSITE" id="PS51464">
    <property type="entry name" value="SIS"/>
    <property type="match status" value="1"/>
</dbReference>
<name>A0A285J1S2_9RHOB</name>
<gene>
    <name evidence="3" type="primary">murQ</name>
    <name evidence="5" type="ORF">CVM39_08270</name>
    <name evidence="6" type="ORF">SAMN06297129_2705</name>
</gene>
<dbReference type="CDD" id="cd05007">
    <property type="entry name" value="SIS_Etherase"/>
    <property type="match status" value="1"/>
</dbReference>
<dbReference type="HAMAP" id="MF_00068">
    <property type="entry name" value="MurQ"/>
    <property type="match status" value="1"/>
</dbReference>
<feature type="active site" description="Proton donor" evidence="3">
    <location>
        <position position="79"/>
    </location>
</feature>
<dbReference type="UniPathway" id="UPA00342"/>
<dbReference type="InterPro" id="IPR005488">
    <property type="entry name" value="Etherase_MurQ"/>
</dbReference>
<dbReference type="AlphaFoldDB" id="A0A285J1S2"/>
<organism evidence="6 7">
    <name type="scientific">Pseudooceanicola antarcticus</name>
    <dbReference type="NCBI Taxonomy" id="1247613"/>
    <lineage>
        <taxon>Bacteria</taxon>
        <taxon>Pseudomonadati</taxon>
        <taxon>Pseudomonadota</taxon>
        <taxon>Alphaproteobacteria</taxon>
        <taxon>Rhodobacterales</taxon>
        <taxon>Paracoccaceae</taxon>
        <taxon>Pseudooceanicola</taxon>
    </lineage>
</organism>
<dbReference type="InterPro" id="IPR001347">
    <property type="entry name" value="SIS_dom"/>
</dbReference>
<evidence type="ECO:0000313" key="5">
    <source>
        <dbReference type="EMBL" id="PJE29882.1"/>
    </source>
</evidence>
<protein>
    <recommendedName>
        <fullName evidence="3">N-acetylmuramic acid 6-phosphate etherase</fullName>
        <shortName evidence="3">MurNAc-6-P etherase</shortName>
        <ecNumber evidence="3">4.2.1.126</ecNumber>
    </recommendedName>
    <alternativeName>
        <fullName evidence="3">N-acetylmuramic acid 6-phosphate hydrolase</fullName>
    </alternativeName>
    <alternativeName>
        <fullName evidence="3">N-acetylmuramic acid 6-phosphate lyase</fullName>
    </alternativeName>
</protein>
<dbReference type="EMBL" id="PGTD01000015">
    <property type="protein sequence ID" value="PJE29882.1"/>
    <property type="molecule type" value="Genomic_DNA"/>
</dbReference>
<dbReference type="GO" id="GO:0016835">
    <property type="term" value="F:carbon-oxygen lyase activity"/>
    <property type="evidence" value="ECO:0007669"/>
    <property type="project" value="UniProtKB-UniRule"/>
</dbReference>
<dbReference type="NCBIfam" id="NF003915">
    <property type="entry name" value="PRK05441.1"/>
    <property type="match status" value="1"/>
</dbReference>
<feature type="domain" description="SIS" evidence="4">
    <location>
        <begin position="51"/>
        <end position="214"/>
    </location>
</feature>
<keyword evidence="1 3" id="KW-0456">Lyase</keyword>
<comment type="pathway">
    <text evidence="3">Amino-sugar metabolism; 1,6-anhydro-N-acetylmuramate degradation.</text>
</comment>
<evidence type="ECO:0000259" key="4">
    <source>
        <dbReference type="PROSITE" id="PS51464"/>
    </source>
</evidence>
<dbReference type="PANTHER" id="PTHR10088:SF4">
    <property type="entry name" value="GLUCOKINASE REGULATORY PROTEIN"/>
    <property type="match status" value="1"/>
</dbReference>
<dbReference type="EMBL" id="OBEA01000005">
    <property type="protein sequence ID" value="SNY54013.1"/>
    <property type="molecule type" value="Genomic_DNA"/>
</dbReference>
<dbReference type="UniPathway" id="UPA00343"/>
<evidence type="ECO:0000313" key="7">
    <source>
        <dbReference type="Proteomes" id="UP000231655"/>
    </source>
</evidence>
<reference evidence="5 8" key="2">
    <citation type="journal article" date="2018" name="Int. J. Syst. Evol. Microbiol.">
        <title>Pseudooceanicola lipolyticus sp. nov., a marine alphaproteobacterium, reclassification of Oceanicola flagellatus as Pseudooceanicola flagellatus comb. nov. and emended description of the genus Pseudooceanicola.</title>
        <authorList>
            <person name="Huang M.-M."/>
            <person name="Guo L.-L."/>
            <person name="Wu Y.-H."/>
            <person name="Lai Q.-L."/>
            <person name="Shao Z.-Z."/>
            <person name="Wang C.-S."/>
            <person name="Wu M."/>
            <person name="Xu X.-W."/>
        </authorList>
    </citation>
    <scope>NUCLEOTIDE SEQUENCE [LARGE SCALE GENOMIC DNA]</scope>
    <source>
        <strain evidence="5 8">Ar-45</strain>
    </source>
</reference>
<dbReference type="InterPro" id="IPR040190">
    <property type="entry name" value="MURQ/GCKR"/>
</dbReference>
<comment type="similarity">
    <text evidence="3">Belongs to the GCKR-like family. MurNAc-6-P etherase subfamily.</text>
</comment>
<comment type="miscellaneous">
    <text evidence="3">A lyase-type mechanism (elimination/hydration) is suggested for the cleavage of the lactyl ether bond of MurNAc 6-phosphate, with the formation of an alpha,beta-unsaturated aldehyde intermediate with (E)-stereochemistry, followed by the syn addition of water to give product.</text>
</comment>